<dbReference type="SUPFAM" id="SSF51695">
    <property type="entry name" value="PLC-like phosphodiesterases"/>
    <property type="match status" value="1"/>
</dbReference>
<dbReference type="PROSITE" id="PS51257">
    <property type="entry name" value="PROKAR_LIPOPROTEIN"/>
    <property type="match status" value="1"/>
</dbReference>
<dbReference type="RefSeq" id="WP_380678159.1">
    <property type="nucleotide sequence ID" value="NZ_CP173186.1"/>
</dbReference>
<proteinExistence type="predicted"/>
<evidence type="ECO:0000256" key="1">
    <source>
        <dbReference type="SAM" id="SignalP"/>
    </source>
</evidence>
<feature type="chain" id="PRO_5045808728" evidence="1">
    <location>
        <begin position="18"/>
        <end position="342"/>
    </location>
</feature>
<dbReference type="Pfam" id="PF03009">
    <property type="entry name" value="GDPD"/>
    <property type="match status" value="1"/>
</dbReference>
<comment type="caution">
    <text evidence="3">The sequence shown here is derived from an EMBL/GenBank/DDBJ whole genome shotgun (WGS) entry which is preliminary data.</text>
</comment>
<sequence>MKKYIMIAMLSTISLLAACDNNNTTTHNETPAPEAEKPAVVEQPLVIAHRGASGYLPEHTLAAYQLAIKMGADYIEPDLQLTLDNELVAMHDETLERTTNIAELFDKRNDGYKVADFTLSEIKTLTVLPKGTAKESYPGFTPSAANPFDVPTFQEVIDFVKQQETVTKREIGIYPEAKQADPLMEDAIIEILSRNNYTADSKVFIQSFSDTTLRSTRGKEEAQNNKIPQIVLGVAVMGDDGIARLQIVQDKKPLLAFNEVTSFAEGISLLINNKTYPITKEYIAQAHAAGLKVHGWTFAKNDPVASAAEYKNYLDMGMDAMFSNYPDLAVKARDLFVQNKSK</sequence>
<dbReference type="PANTHER" id="PTHR46211:SF1">
    <property type="entry name" value="GLYCEROPHOSPHODIESTER PHOSPHODIESTERASE, CYTOPLASMIC"/>
    <property type="match status" value="1"/>
</dbReference>
<name>A0ABV6EHN2_9GAMM</name>
<dbReference type="GO" id="GO:0016787">
    <property type="term" value="F:hydrolase activity"/>
    <property type="evidence" value="ECO:0007669"/>
    <property type="project" value="UniProtKB-KW"/>
</dbReference>
<accession>A0ABV6EHN2</accession>
<dbReference type="InterPro" id="IPR030395">
    <property type="entry name" value="GP_PDE_dom"/>
</dbReference>
<protein>
    <submittedName>
        <fullName evidence="3">Glycerophosphodiester phosphodiesterase family protein</fullName>
        <ecNumber evidence="3">3.1.4.-</ecNumber>
    </submittedName>
</protein>
<feature type="signal peptide" evidence="1">
    <location>
        <begin position="1"/>
        <end position="17"/>
    </location>
</feature>
<organism evidence="3 4">
    <name type="scientific">Serratia aquatilis</name>
    <dbReference type="NCBI Taxonomy" id="1737515"/>
    <lineage>
        <taxon>Bacteria</taxon>
        <taxon>Pseudomonadati</taxon>
        <taxon>Pseudomonadota</taxon>
        <taxon>Gammaproteobacteria</taxon>
        <taxon>Enterobacterales</taxon>
        <taxon>Yersiniaceae</taxon>
        <taxon>Serratia</taxon>
    </lineage>
</organism>
<dbReference type="EC" id="3.1.4.-" evidence="3"/>
<dbReference type="InterPro" id="IPR017946">
    <property type="entry name" value="PLC-like_Pdiesterase_TIM-brl"/>
</dbReference>
<evidence type="ECO:0000259" key="2">
    <source>
        <dbReference type="PROSITE" id="PS51704"/>
    </source>
</evidence>
<dbReference type="CDD" id="cd08559">
    <property type="entry name" value="GDPD_periplasmic_GlpQ_like"/>
    <property type="match status" value="1"/>
</dbReference>
<reference evidence="3 4" key="1">
    <citation type="submission" date="2024-09" db="EMBL/GenBank/DDBJ databases">
        <authorList>
            <person name="Sun Q."/>
            <person name="Mori K."/>
        </authorList>
    </citation>
    <scope>NUCLEOTIDE SEQUENCE [LARGE SCALE GENOMIC DNA]</scope>
    <source>
        <strain evidence="3 4">CCM 8626</strain>
    </source>
</reference>
<feature type="domain" description="GP-PDE" evidence="2">
    <location>
        <begin position="44"/>
        <end position="333"/>
    </location>
</feature>
<gene>
    <name evidence="3" type="ORF">ACFFJ3_18720</name>
</gene>
<dbReference type="PANTHER" id="PTHR46211">
    <property type="entry name" value="GLYCEROPHOSPHORYL DIESTER PHOSPHODIESTERASE"/>
    <property type="match status" value="1"/>
</dbReference>
<keyword evidence="4" id="KW-1185">Reference proteome</keyword>
<dbReference type="Proteomes" id="UP001589792">
    <property type="component" value="Unassembled WGS sequence"/>
</dbReference>
<dbReference type="EMBL" id="JBHLXG010000018">
    <property type="protein sequence ID" value="MFC0228505.1"/>
    <property type="molecule type" value="Genomic_DNA"/>
</dbReference>
<keyword evidence="3" id="KW-0378">Hydrolase</keyword>
<evidence type="ECO:0000313" key="4">
    <source>
        <dbReference type="Proteomes" id="UP001589792"/>
    </source>
</evidence>
<evidence type="ECO:0000313" key="3">
    <source>
        <dbReference type="EMBL" id="MFC0228505.1"/>
    </source>
</evidence>
<dbReference type="Gene3D" id="3.20.20.190">
    <property type="entry name" value="Phosphatidylinositol (PI) phosphodiesterase"/>
    <property type="match status" value="1"/>
</dbReference>
<keyword evidence="1" id="KW-0732">Signal</keyword>
<dbReference type="PROSITE" id="PS51704">
    <property type="entry name" value="GP_PDE"/>
    <property type="match status" value="1"/>
</dbReference>